<reference evidence="1" key="1">
    <citation type="submission" date="2021-02" db="EMBL/GenBank/DDBJ databases">
        <authorList>
            <consortium name="DOE Joint Genome Institute"/>
            <person name="Ahrendt S."/>
            <person name="Looney B.P."/>
            <person name="Miyauchi S."/>
            <person name="Morin E."/>
            <person name="Drula E."/>
            <person name="Courty P.E."/>
            <person name="Chicoki N."/>
            <person name="Fauchery L."/>
            <person name="Kohler A."/>
            <person name="Kuo A."/>
            <person name="Labutti K."/>
            <person name="Pangilinan J."/>
            <person name="Lipzen A."/>
            <person name="Riley R."/>
            <person name="Andreopoulos W."/>
            <person name="He G."/>
            <person name="Johnson J."/>
            <person name="Barry K.W."/>
            <person name="Grigoriev I.V."/>
            <person name="Nagy L."/>
            <person name="Hibbett D."/>
            <person name="Henrissat B."/>
            <person name="Matheny P.B."/>
            <person name="Labbe J."/>
            <person name="Martin F."/>
        </authorList>
    </citation>
    <scope>NUCLEOTIDE SEQUENCE</scope>
    <source>
        <strain evidence="1">FP105234-sp</strain>
    </source>
</reference>
<keyword evidence="2" id="KW-1185">Reference proteome</keyword>
<accession>A0ACB8RTW1</accession>
<organism evidence="1 2">
    <name type="scientific">Auriscalpium vulgare</name>
    <dbReference type="NCBI Taxonomy" id="40419"/>
    <lineage>
        <taxon>Eukaryota</taxon>
        <taxon>Fungi</taxon>
        <taxon>Dikarya</taxon>
        <taxon>Basidiomycota</taxon>
        <taxon>Agaricomycotina</taxon>
        <taxon>Agaricomycetes</taxon>
        <taxon>Russulales</taxon>
        <taxon>Auriscalpiaceae</taxon>
        <taxon>Auriscalpium</taxon>
    </lineage>
</organism>
<gene>
    <name evidence="1" type="ORF">FA95DRAFT_1288592</name>
</gene>
<dbReference type="EMBL" id="MU275912">
    <property type="protein sequence ID" value="KAI0047040.1"/>
    <property type="molecule type" value="Genomic_DNA"/>
</dbReference>
<dbReference type="Proteomes" id="UP000814033">
    <property type="component" value="Unassembled WGS sequence"/>
</dbReference>
<proteinExistence type="predicted"/>
<sequence length="326" mass="33762">MNESQTSAPSTSSQPSTTAKSTSTANMPPRLARPEFQSGVKQEDMSATVPSMLTSTNGLSIGHIQHSASSQRSTSSPTVNGSSLVTEASPEPFKTPRAPQDWTSTVDMDEDPPFRADPFPPSTPLPPHPPPIGFTPGTTPTPNASTPTPTALSANAAFPSPLWEPSFVPPMSQSAVHSPVAASASQKSVGYGSPSAPPTPTSASNAHPLPPKPLVVANKIPRHKSPVSARVTEMRRTSQPTVPLSGGVKRKVSSPMPDSPVDAAPPQQLPLKRAQPSSWPTVSPIRTAQVTGDNTSVRGIVFNGAGTFFAVNCTSVASVVGICAKC</sequence>
<evidence type="ECO:0000313" key="2">
    <source>
        <dbReference type="Proteomes" id="UP000814033"/>
    </source>
</evidence>
<reference evidence="1" key="2">
    <citation type="journal article" date="2022" name="New Phytol.">
        <title>Evolutionary transition to the ectomycorrhizal habit in the genomes of a hyperdiverse lineage of mushroom-forming fungi.</title>
        <authorList>
            <person name="Looney B."/>
            <person name="Miyauchi S."/>
            <person name="Morin E."/>
            <person name="Drula E."/>
            <person name="Courty P.E."/>
            <person name="Kohler A."/>
            <person name="Kuo A."/>
            <person name="LaButti K."/>
            <person name="Pangilinan J."/>
            <person name="Lipzen A."/>
            <person name="Riley R."/>
            <person name="Andreopoulos W."/>
            <person name="He G."/>
            <person name="Johnson J."/>
            <person name="Nolan M."/>
            <person name="Tritt A."/>
            <person name="Barry K.W."/>
            <person name="Grigoriev I.V."/>
            <person name="Nagy L.G."/>
            <person name="Hibbett D."/>
            <person name="Henrissat B."/>
            <person name="Matheny P.B."/>
            <person name="Labbe J."/>
            <person name="Martin F.M."/>
        </authorList>
    </citation>
    <scope>NUCLEOTIDE SEQUENCE</scope>
    <source>
        <strain evidence="1">FP105234-sp</strain>
    </source>
</reference>
<name>A0ACB8RTW1_9AGAM</name>
<comment type="caution">
    <text evidence="1">The sequence shown here is derived from an EMBL/GenBank/DDBJ whole genome shotgun (WGS) entry which is preliminary data.</text>
</comment>
<protein>
    <submittedName>
        <fullName evidence="1">Uncharacterized protein</fullName>
    </submittedName>
</protein>
<evidence type="ECO:0000313" key="1">
    <source>
        <dbReference type="EMBL" id="KAI0047040.1"/>
    </source>
</evidence>